<dbReference type="InParanoid" id="A0A4Q1BLR2"/>
<accession>A0A4Q1BLR2</accession>
<organism evidence="1 2">
    <name type="scientific">Tremella mesenterica</name>
    <name type="common">Jelly fungus</name>
    <dbReference type="NCBI Taxonomy" id="5217"/>
    <lineage>
        <taxon>Eukaryota</taxon>
        <taxon>Fungi</taxon>
        <taxon>Dikarya</taxon>
        <taxon>Basidiomycota</taxon>
        <taxon>Agaricomycotina</taxon>
        <taxon>Tremellomycetes</taxon>
        <taxon>Tremellales</taxon>
        <taxon>Tremellaceae</taxon>
        <taxon>Tremella</taxon>
    </lineage>
</organism>
<reference evidence="1 2" key="1">
    <citation type="submission" date="2016-06" db="EMBL/GenBank/DDBJ databases">
        <title>Evolution of pathogenesis and genome organization in the Tremellales.</title>
        <authorList>
            <person name="Cuomo C."/>
            <person name="Litvintseva A."/>
            <person name="Heitman J."/>
            <person name="Chen Y."/>
            <person name="Sun S."/>
            <person name="Springer D."/>
            <person name="Dromer F."/>
            <person name="Young S."/>
            <person name="Zeng Q."/>
            <person name="Chapman S."/>
            <person name="Gujja S."/>
            <person name="Saif S."/>
            <person name="Birren B."/>
        </authorList>
    </citation>
    <scope>NUCLEOTIDE SEQUENCE [LARGE SCALE GENOMIC DNA]</scope>
    <source>
        <strain evidence="1 2">ATCC 28783</strain>
    </source>
</reference>
<keyword evidence="2" id="KW-1185">Reference proteome</keyword>
<dbReference type="VEuPathDB" id="FungiDB:TREMEDRAFT_68662"/>
<dbReference type="EMBL" id="SDIL01000045">
    <property type="protein sequence ID" value="RXK38592.1"/>
    <property type="molecule type" value="Genomic_DNA"/>
</dbReference>
<name>A0A4Q1BLR2_TREME</name>
<dbReference type="AlphaFoldDB" id="A0A4Q1BLR2"/>
<protein>
    <submittedName>
        <fullName evidence="1">Uncharacterized protein</fullName>
    </submittedName>
</protein>
<proteinExistence type="predicted"/>
<dbReference type="Proteomes" id="UP000289152">
    <property type="component" value="Unassembled WGS sequence"/>
</dbReference>
<comment type="caution">
    <text evidence="1">The sequence shown here is derived from an EMBL/GenBank/DDBJ whole genome shotgun (WGS) entry which is preliminary data.</text>
</comment>
<sequence>MVAAHEVTYELIESWTEEKIVLKDGTEILAEEFSSVKFTREEFLDWQAQQGQAEEAQE</sequence>
<evidence type="ECO:0000313" key="2">
    <source>
        <dbReference type="Proteomes" id="UP000289152"/>
    </source>
</evidence>
<evidence type="ECO:0000313" key="1">
    <source>
        <dbReference type="EMBL" id="RXK38592.1"/>
    </source>
</evidence>
<gene>
    <name evidence="1" type="ORF">M231_04098</name>
</gene>